<dbReference type="RefSeq" id="WP_057816760.1">
    <property type="nucleotide sequence ID" value="NZ_CAXRJZ010000004.1"/>
</dbReference>
<dbReference type="STRING" id="540747.SAMN04488031_108227"/>
<dbReference type="EMBL" id="CP031598">
    <property type="protein sequence ID" value="QEW27553.1"/>
    <property type="molecule type" value="Genomic_DNA"/>
</dbReference>
<name>A0A0T5P7L3_9RHOB</name>
<evidence type="ECO:0000256" key="2">
    <source>
        <dbReference type="ARBA" id="ARBA00023304"/>
    </source>
</evidence>
<evidence type="ECO:0000313" key="3">
    <source>
        <dbReference type="EMBL" id="KRS17179.1"/>
    </source>
</evidence>
<dbReference type="Pfam" id="PF19798">
    <property type="entry name" value="Sulfotransfer_5"/>
    <property type="match status" value="1"/>
</dbReference>
<proteinExistence type="inferred from homology"/>
<dbReference type="AlphaFoldDB" id="A0A0T5P7L3"/>
<dbReference type="PANTHER" id="PTHR42743">
    <property type="entry name" value="AMINO-ACID AMINOTRANSFERASE"/>
    <property type="match status" value="1"/>
</dbReference>
<reference evidence="3 5" key="1">
    <citation type="submission" date="2015-04" db="EMBL/GenBank/DDBJ databases">
        <title>The draft genome sequence of Roseovarius indicus B108T.</title>
        <authorList>
            <person name="Li G."/>
            <person name="Lai Q."/>
            <person name="Shao Z."/>
            <person name="Yan P."/>
        </authorList>
    </citation>
    <scope>NUCLEOTIDE SEQUENCE [LARGE SCALE GENOMIC DNA]</scope>
    <source>
        <strain evidence="3 5">B108</strain>
    </source>
</reference>
<dbReference type="PATRIC" id="fig|540747.5.peg.5855"/>
<dbReference type="KEGG" id="rid:RIdsm_03369"/>
<evidence type="ECO:0000313" key="5">
    <source>
        <dbReference type="Proteomes" id="UP000051401"/>
    </source>
</evidence>
<evidence type="ECO:0000313" key="4">
    <source>
        <dbReference type="EMBL" id="QEW27553.1"/>
    </source>
</evidence>
<dbReference type="SUPFAM" id="SSF52540">
    <property type="entry name" value="P-loop containing nucleoside triphosphate hydrolases"/>
    <property type="match status" value="1"/>
</dbReference>
<dbReference type="InterPro" id="IPR027417">
    <property type="entry name" value="P-loop_NTPase"/>
</dbReference>
<organism evidence="3 5">
    <name type="scientific">Roseovarius indicus</name>
    <dbReference type="NCBI Taxonomy" id="540747"/>
    <lineage>
        <taxon>Bacteria</taxon>
        <taxon>Pseudomonadati</taxon>
        <taxon>Pseudomonadota</taxon>
        <taxon>Alphaproteobacteria</taxon>
        <taxon>Rhodobacterales</taxon>
        <taxon>Roseobacteraceae</taxon>
        <taxon>Roseovarius</taxon>
    </lineage>
</organism>
<keyword evidence="2" id="KW-0028">Amino-acid biosynthesis</keyword>
<dbReference type="OrthoDB" id="272985at2"/>
<protein>
    <recommendedName>
        <fullName evidence="7">Sulfotransferase family protein</fullName>
    </recommendedName>
</protein>
<evidence type="ECO:0000256" key="1">
    <source>
        <dbReference type="ARBA" id="ARBA00009320"/>
    </source>
</evidence>
<dbReference type="GO" id="GO:0009082">
    <property type="term" value="P:branched-chain amino acid biosynthetic process"/>
    <property type="evidence" value="ECO:0007669"/>
    <property type="project" value="UniProtKB-KW"/>
</dbReference>
<evidence type="ECO:0000313" key="6">
    <source>
        <dbReference type="Proteomes" id="UP000325785"/>
    </source>
</evidence>
<accession>A0A0T5P7L3</accession>
<evidence type="ECO:0008006" key="7">
    <source>
        <dbReference type="Google" id="ProtNLM"/>
    </source>
</evidence>
<dbReference type="EMBL" id="LAXI01000008">
    <property type="protein sequence ID" value="KRS17179.1"/>
    <property type="molecule type" value="Genomic_DNA"/>
</dbReference>
<dbReference type="Proteomes" id="UP000325785">
    <property type="component" value="Chromosome"/>
</dbReference>
<dbReference type="Proteomes" id="UP000051401">
    <property type="component" value="Unassembled WGS sequence"/>
</dbReference>
<keyword evidence="2" id="KW-0100">Branched-chain amino acid biosynthesis</keyword>
<dbReference type="PANTHER" id="PTHR42743:SF11">
    <property type="entry name" value="AMINODEOXYCHORISMATE LYASE"/>
    <property type="match status" value="1"/>
</dbReference>
<dbReference type="InterPro" id="IPR050571">
    <property type="entry name" value="Class-IV_PLP-Dep_Aminotrnsfr"/>
</dbReference>
<comment type="similarity">
    <text evidence="1">Belongs to the class-IV pyridoxal-phosphate-dependent aminotransferase family.</text>
</comment>
<dbReference type="Gene3D" id="3.40.50.300">
    <property type="entry name" value="P-loop containing nucleotide triphosphate hydrolases"/>
    <property type="match status" value="1"/>
</dbReference>
<keyword evidence="5" id="KW-1185">Reference proteome</keyword>
<reference evidence="4 6" key="2">
    <citation type="submission" date="2018-08" db="EMBL/GenBank/DDBJ databases">
        <title>Genetic Globetrotter - A new plasmid hitch-hiking vast phylogenetic and geographic distances.</title>
        <authorList>
            <person name="Vollmers J."/>
            <person name="Petersen J."/>
        </authorList>
    </citation>
    <scope>NUCLEOTIDE SEQUENCE [LARGE SCALE GENOMIC DNA]</scope>
    <source>
        <strain evidence="4 6">DSM 26383</strain>
    </source>
</reference>
<sequence length="250" mass="29140">MNKIIALWSHPRSMSTAMERVMRERGDLTCAHEPFMYYYYLSVLKKPFPGFDAQQGHPTSYAGIRDMLVDMAEENPVFFKDMAYYLIPEITEDPEFMARVTHCFLIRHPLASILSYHKLDPDMSCREIGLEDEWKLYQAVTQAGHDAVVIEAETVRADTRGTMSKLWERIGLEFREEAFDWNKDAPQDWEQVSSWHEQASTSSGIRAADAEEMLRKEAEFEALAEEAPHLREYLRHHLPFYERLSQVALV</sequence>
<gene>
    <name evidence="4" type="ORF">RIdsm_03369</name>
    <name evidence="3" type="ORF">XM52_13950</name>
</gene>